<reference evidence="1" key="2">
    <citation type="submission" date="2020-11" db="EMBL/GenBank/DDBJ databases">
        <authorList>
            <person name="McCartney M.A."/>
            <person name="Auch B."/>
            <person name="Kono T."/>
            <person name="Mallez S."/>
            <person name="Becker A."/>
            <person name="Gohl D.M."/>
            <person name="Silverstein K.A.T."/>
            <person name="Koren S."/>
            <person name="Bechman K.B."/>
            <person name="Herman A."/>
            <person name="Abrahante J.E."/>
            <person name="Garbe J."/>
        </authorList>
    </citation>
    <scope>NUCLEOTIDE SEQUENCE</scope>
    <source>
        <strain evidence="1">Duluth1</strain>
        <tissue evidence="1">Whole animal</tissue>
    </source>
</reference>
<evidence type="ECO:0000313" key="1">
    <source>
        <dbReference type="EMBL" id="KAH3867916.1"/>
    </source>
</evidence>
<dbReference type="EMBL" id="JAIWYP010000002">
    <property type="protein sequence ID" value="KAH3867916.1"/>
    <property type="molecule type" value="Genomic_DNA"/>
</dbReference>
<evidence type="ECO:0000313" key="2">
    <source>
        <dbReference type="Proteomes" id="UP000828390"/>
    </source>
</evidence>
<comment type="caution">
    <text evidence="1">The sequence shown here is derived from an EMBL/GenBank/DDBJ whole genome shotgun (WGS) entry which is preliminary data.</text>
</comment>
<name>A0A9D4RGR4_DREPO</name>
<dbReference type="Proteomes" id="UP000828390">
    <property type="component" value="Unassembled WGS sequence"/>
</dbReference>
<proteinExistence type="predicted"/>
<gene>
    <name evidence="1" type="ORF">DPMN_031053</name>
</gene>
<accession>A0A9D4RGR4</accession>
<reference evidence="1" key="1">
    <citation type="journal article" date="2019" name="bioRxiv">
        <title>The Genome of the Zebra Mussel, Dreissena polymorpha: A Resource for Invasive Species Research.</title>
        <authorList>
            <person name="McCartney M.A."/>
            <person name="Auch B."/>
            <person name="Kono T."/>
            <person name="Mallez S."/>
            <person name="Zhang Y."/>
            <person name="Obille A."/>
            <person name="Becker A."/>
            <person name="Abrahante J.E."/>
            <person name="Garbe J."/>
            <person name="Badalamenti J.P."/>
            <person name="Herman A."/>
            <person name="Mangelson H."/>
            <person name="Liachko I."/>
            <person name="Sullivan S."/>
            <person name="Sone E.D."/>
            <person name="Koren S."/>
            <person name="Silverstein K.A.T."/>
            <person name="Beckman K.B."/>
            <person name="Gohl D.M."/>
        </authorList>
    </citation>
    <scope>NUCLEOTIDE SEQUENCE</scope>
    <source>
        <strain evidence="1">Duluth1</strain>
        <tissue evidence="1">Whole animal</tissue>
    </source>
</reference>
<protein>
    <submittedName>
        <fullName evidence="1">Uncharacterized protein</fullName>
    </submittedName>
</protein>
<keyword evidence="2" id="KW-1185">Reference proteome</keyword>
<sequence>MRSLPVPITMAVCTYLRYVANGDLQLTVGDRTGMLQATISHVCALVSNIVRFAASIDTVFANQGIDSTRSSINVAIL</sequence>
<dbReference type="AlphaFoldDB" id="A0A9D4RGR4"/>
<organism evidence="1 2">
    <name type="scientific">Dreissena polymorpha</name>
    <name type="common">Zebra mussel</name>
    <name type="synonym">Mytilus polymorpha</name>
    <dbReference type="NCBI Taxonomy" id="45954"/>
    <lineage>
        <taxon>Eukaryota</taxon>
        <taxon>Metazoa</taxon>
        <taxon>Spiralia</taxon>
        <taxon>Lophotrochozoa</taxon>
        <taxon>Mollusca</taxon>
        <taxon>Bivalvia</taxon>
        <taxon>Autobranchia</taxon>
        <taxon>Heteroconchia</taxon>
        <taxon>Euheterodonta</taxon>
        <taxon>Imparidentia</taxon>
        <taxon>Neoheterodontei</taxon>
        <taxon>Myida</taxon>
        <taxon>Dreissenoidea</taxon>
        <taxon>Dreissenidae</taxon>
        <taxon>Dreissena</taxon>
    </lineage>
</organism>